<sequence length="237" mass="26867">MPNTNPLCQTTDAVVGPSLYGDDGAMTRSSVKLLSYYAMHFRLAMMRQQPMALVRMRARVLHGRNEAPTGRFRVTYALLRRRVNDADPERLGVDREALTEKKVQPSRVSSEVTWTFLNIVLLFLGIPRKQQRTYARDSTQFSTCNGRHDEEQDWQGEAKRGGLGEWCGWEGAVLPGLPAWHGCTVRASTNNCRALLEERHGGQPQDQGARDPDYASQAWRRWGEPRRHAPTCAAHKH</sequence>
<protein>
    <submittedName>
        <fullName evidence="2">Uncharacterized protein</fullName>
    </submittedName>
</protein>
<keyword evidence="3" id="KW-1185">Reference proteome</keyword>
<dbReference type="AlphaFoldDB" id="A0A136IZI1"/>
<dbReference type="InParanoid" id="A0A136IZI1"/>
<evidence type="ECO:0000256" key="1">
    <source>
        <dbReference type="SAM" id="MobiDB-lite"/>
    </source>
</evidence>
<dbReference type="Proteomes" id="UP000070501">
    <property type="component" value="Unassembled WGS sequence"/>
</dbReference>
<evidence type="ECO:0000313" key="2">
    <source>
        <dbReference type="EMBL" id="KXJ90323.1"/>
    </source>
</evidence>
<evidence type="ECO:0000313" key="3">
    <source>
        <dbReference type="Proteomes" id="UP000070501"/>
    </source>
</evidence>
<reference evidence="3" key="1">
    <citation type="submission" date="2016-02" db="EMBL/GenBank/DDBJ databases">
        <title>Draft genome sequence of Microdochium bolleyi, a fungal endophyte of beachgrass.</title>
        <authorList>
            <consortium name="DOE Joint Genome Institute"/>
            <person name="David A.S."/>
            <person name="May G."/>
            <person name="Haridas S."/>
            <person name="Lim J."/>
            <person name="Wang M."/>
            <person name="Labutti K."/>
            <person name="Lipzen A."/>
            <person name="Barry K."/>
            <person name="Grigoriev I.V."/>
        </authorList>
    </citation>
    <scope>NUCLEOTIDE SEQUENCE [LARGE SCALE GENOMIC DNA]</scope>
    <source>
        <strain evidence="3">J235TASD1</strain>
    </source>
</reference>
<gene>
    <name evidence="2" type="ORF">Micbo1qcDRAFT_176837</name>
</gene>
<proteinExistence type="predicted"/>
<organism evidence="2 3">
    <name type="scientific">Microdochium bolleyi</name>
    <dbReference type="NCBI Taxonomy" id="196109"/>
    <lineage>
        <taxon>Eukaryota</taxon>
        <taxon>Fungi</taxon>
        <taxon>Dikarya</taxon>
        <taxon>Ascomycota</taxon>
        <taxon>Pezizomycotina</taxon>
        <taxon>Sordariomycetes</taxon>
        <taxon>Xylariomycetidae</taxon>
        <taxon>Xylariales</taxon>
        <taxon>Microdochiaceae</taxon>
        <taxon>Microdochium</taxon>
    </lineage>
</organism>
<accession>A0A136IZI1</accession>
<name>A0A136IZI1_9PEZI</name>
<dbReference type="EMBL" id="KQ964253">
    <property type="protein sequence ID" value="KXJ90323.1"/>
    <property type="molecule type" value="Genomic_DNA"/>
</dbReference>
<feature type="region of interest" description="Disordered" evidence="1">
    <location>
        <begin position="199"/>
        <end position="237"/>
    </location>
</feature>